<accession>A0AAN9R804</accession>
<dbReference type="AlphaFoldDB" id="A0AAN9R804"/>
<comment type="caution">
    <text evidence="1">The sequence shown here is derived from an EMBL/GenBank/DDBJ whole genome shotgun (WGS) entry which is preliminary data.</text>
</comment>
<reference evidence="1 2" key="1">
    <citation type="submission" date="2024-01" db="EMBL/GenBank/DDBJ databases">
        <title>The genomes of 5 underutilized Papilionoideae crops provide insights into root nodulation and disease resistanc.</title>
        <authorList>
            <person name="Jiang F."/>
        </authorList>
    </citation>
    <scope>NUCLEOTIDE SEQUENCE [LARGE SCALE GENOMIC DNA]</scope>
    <source>
        <strain evidence="1">LVBAO_FW01</strain>
        <tissue evidence="1">Leaves</tissue>
    </source>
</reference>
<sequence length="113" mass="13160">MTRLQVPDHIKNNDSYSKYFAKLMEEAAESEASEEIQDGGGQEYCNRRSQHNSYCLNFYYEDPSRYSVKSDKQMPYRRISEMELIKGALNIASLQLSQWSSRLATLDAKMFLL</sequence>
<name>A0AAN9R804_CANGL</name>
<organism evidence="1 2">
    <name type="scientific">Canavalia gladiata</name>
    <name type="common">Sword bean</name>
    <name type="synonym">Dolichos gladiatus</name>
    <dbReference type="NCBI Taxonomy" id="3824"/>
    <lineage>
        <taxon>Eukaryota</taxon>
        <taxon>Viridiplantae</taxon>
        <taxon>Streptophyta</taxon>
        <taxon>Embryophyta</taxon>
        <taxon>Tracheophyta</taxon>
        <taxon>Spermatophyta</taxon>
        <taxon>Magnoliopsida</taxon>
        <taxon>eudicotyledons</taxon>
        <taxon>Gunneridae</taxon>
        <taxon>Pentapetalae</taxon>
        <taxon>rosids</taxon>
        <taxon>fabids</taxon>
        <taxon>Fabales</taxon>
        <taxon>Fabaceae</taxon>
        <taxon>Papilionoideae</taxon>
        <taxon>50 kb inversion clade</taxon>
        <taxon>NPAAA clade</taxon>
        <taxon>indigoferoid/millettioid clade</taxon>
        <taxon>Phaseoleae</taxon>
        <taxon>Canavalia</taxon>
    </lineage>
</organism>
<dbReference type="Proteomes" id="UP001367508">
    <property type="component" value="Unassembled WGS sequence"/>
</dbReference>
<proteinExistence type="predicted"/>
<evidence type="ECO:0000313" key="2">
    <source>
        <dbReference type="Proteomes" id="UP001367508"/>
    </source>
</evidence>
<protein>
    <submittedName>
        <fullName evidence="1">Uncharacterized protein</fullName>
    </submittedName>
</protein>
<keyword evidence="2" id="KW-1185">Reference proteome</keyword>
<dbReference type="EMBL" id="JAYMYQ010000001">
    <property type="protein sequence ID" value="KAK7362601.1"/>
    <property type="molecule type" value="Genomic_DNA"/>
</dbReference>
<evidence type="ECO:0000313" key="1">
    <source>
        <dbReference type="EMBL" id="KAK7362601.1"/>
    </source>
</evidence>
<gene>
    <name evidence="1" type="ORF">VNO77_04718</name>
</gene>